<evidence type="ECO:0000256" key="3">
    <source>
        <dbReference type="ARBA" id="ARBA00022884"/>
    </source>
</evidence>
<dbReference type="NCBIfam" id="NF001223">
    <property type="entry name" value="PRK00202.1-1"/>
    <property type="match status" value="1"/>
</dbReference>
<keyword evidence="4 6" id="KW-0805">Transcription regulation</keyword>
<dbReference type="GO" id="GO:0003723">
    <property type="term" value="F:RNA binding"/>
    <property type="evidence" value="ECO:0007669"/>
    <property type="project" value="UniProtKB-UniRule"/>
</dbReference>
<dbReference type="PANTHER" id="PTHR11078:SF3">
    <property type="entry name" value="ANTITERMINATION NUSB DOMAIN-CONTAINING PROTEIN"/>
    <property type="match status" value="1"/>
</dbReference>
<comment type="function">
    <text evidence="6">Involved in transcription antitermination. Required for transcription of ribosomal RNA (rRNA) genes. Binds specifically to the boxA antiterminator sequence of the ribosomal RNA (rrn) operons.</text>
</comment>
<dbReference type="Gene3D" id="1.10.940.10">
    <property type="entry name" value="NusB-like"/>
    <property type="match status" value="1"/>
</dbReference>
<dbReference type="eggNOG" id="COG0781">
    <property type="taxonomic scope" value="Bacteria"/>
</dbReference>
<name>A0A0R1WB74_9LACO</name>
<comment type="similarity">
    <text evidence="1 6">Belongs to the NusB family.</text>
</comment>
<dbReference type="NCBIfam" id="TIGR01951">
    <property type="entry name" value="nusB"/>
    <property type="match status" value="1"/>
</dbReference>
<dbReference type="PANTHER" id="PTHR11078">
    <property type="entry name" value="N UTILIZATION SUBSTANCE PROTEIN B-RELATED"/>
    <property type="match status" value="1"/>
</dbReference>
<comment type="caution">
    <text evidence="8">The sequence shown here is derived from an EMBL/GenBank/DDBJ whole genome shotgun (WGS) entry which is preliminary data.</text>
</comment>
<evidence type="ECO:0000256" key="6">
    <source>
        <dbReference type="HAMAP-Rule" id="MF_00073"/>
    </source>
</evidence>
<dbReference type="STRING" id="1423807.FD16_GL001316"/>
<dbReference type="RefSeq" id="WP_010622079.1">
    <property type="nucleotide sequence ID" value="NZ_AZGF01000003.1"/>
</dbReference>
<reference evidence="8 9" key="1">
    <citation type="journal article" date="2015" name="Genome Announc.">
        <title>Expanding the biotechnology potential of lactobacilli through comparative genomics of 213 strains and associated genera.</title>
        <authorList>
            <person name="Sun Z."/>
            <person name="Harris H.M."/>
            <person name="McCann A."/>
            <person name="Guo C."/>
            <person name="Argimon S."/>
            <person name="Zhang W."/>
            <person name="Yang X."/>
            <person name="Jeffery I.B."/>
            <person name="Cooney J.C."/>
            <person name="Kagawa T.F."/>
            <person name="Liu W."/>
            <person name="Song Y."/>
            <person name="Salvetti E."/>
            <person name="Wrobel A."/>
            <person name="Rasinkangas P."/>
            <person name="Parkhill J."/>
            <person name="Rea M.C."/>
            <person name="O'Sullivan O."/>
            <person name="Ritari J."/>
            <person name="Douillard F.P."/>
            <person name="Paul Ross R."/>
            <person name="Yang R."/>
            <person name="Briner A.E."/>
            <person name="Felis G.E."/>
            <person name="de Vos W.M."/>
            <person name="Barrangou R."/>
            <person name="Klaenhammer T.R."/>
            <person name="Caufield P.W."/>
            <person name="Cui Y."/>
            <person name="Zhang H."/>
            <person name="O'Toole P.W."/>
        </authorList>
    </citation>
    <scope>NUCLEOTIDE SEQUENCE [LARGE SCALE GENOMIC DNA]</scope>
    <source>
        <strain evidence="8 9">DSM 5007</strain>
    </source>
</reference>
<evidence type="ECO:0000256" key="2">
    <source>
        <dbReference type="ARBA" id="ARBA00022814"/>
    </source>
</evidence>
<evidence type="ECO:0000259" key="7">
    <source>
        <dbReference type="Pfam" id="PF01029"/>
    </source>
</evidence>
<evidence type="ECO:0000313" key="9">
    <source>
        <dbReference type="Proteomes" id="UP000051820"/>
    </source>
</evidence>
<gene>
    <name evidence="6" type="primary">nusB</name>
    <name evidence="8" type="ORF">FD16_GL001316</name>
</gene>
<dbReference type="Proteomes" id="UP000051820">
    <property type="component" value="Unassembled WGS sequence"/>
</dbReference>
<keyword evidence="3 6" id="KW-0694">RNA-binding</keyword>
<dbReference type="OrthoDB" id="9811381at2"/>
<dbReference type="InterPro" id="IPR006027">
    <property type="entry name" value="NusB_RsmB_TIM44"/>
</dbReference>
<dbReference type="InterPro" id="IPR011605">
    <property type="entry name" value="NusB_fam"/>
</dbReference>
<dbReference type="EMBL" id="AZGF01000003">
    <property type="protein sequence ID" value="KRM13172.1"/>
    <property type="molecule type" value="Genomic_DNA"/>
</dbReference>
<keyword evidence="5 6" id="KW-0804">Transcription</keyword>
<evidence type="ECO:0000313" key="8">
    <source>
        <dbReference type="EMBL" id="KRM13172.1"/>
    </source>
</evidence>
<dbReference type="AlphaFoldDB" id="A0A0R1WB74"/>
<keyword evidence="9" id="KW-1185">Reference proteome</keyword>
<proteinExistence type="inferred from homology"/>
<dbReference type="PATRIC" id="fig|1423807.3.peg.1343"/>
<dbReference type="SUPFAM" id="SSF48013">
    <property type="entry name" value="NusB-like"/>
    <property type="match status" value="1"/>
</dbReference>
<evidence type="ECO:0000256" key="1">
    <source>
        <dbReference type="ARBA" id="ARBA00005952"/>
    </source>
</evidence>
<dbReference type="HAMAP" id="MF_00073">
    <property type="entry name" value="NusB"/>
    <property type="match status" value="1"/>
</dbReference>
<evidence type="ECO:0000256" key="5">
    <source>
        <dbReference type="ARBA" id="ARBA00023163"/>
    </source>
</evidence>
<keyword evidence="2 6" id="KW-0889">Transcription antitermination</keyword>
<dbReference type="InterPro" id="IPR035926">
    <property type="entry name" value="NusB-like_sf"/>
</dbReference>
<dbReference type="GO" id="GO:0006353">
    <property type="term" value="P:DNA-templated transcription termination"/>
    <property type="evidence" value="ECO:0007669"/>
    <property type="project" value="UniProtKB-UniRule"/>
</dbReference>
<feature type="domain" description="NusB/RsmB/TIM44" evidence="7">
    <location>
        <begin position="6"/>
        <end position="131"/>
    </location>
</feature>
<dbReference type="GO" id="GO:0005829">
    <property type="term" value="C:cytosol"/>
    <property type="evidence" value="ECO:0007669"/>
    <property type="project" value="TreeGrafter"/>
</dbReference>
<evidence type="ECO:0000256" key="4">
    <source>
        <dbReference type="ARBA" id="ARBA00023015"/>
    </source>
</evidence>
<dbReference type="Pfam" id="PF01029">
    <property type="entry name" value="NusB"/>
    <property type="match status" value="1"/>
</dbReference>
<dbReference type="GO" id="GO:0031564">
    <property type="term" value="P:transcription antitermination"/>
    <property type="evidence" value="ECO:0007669"/>
    <property type="project" value="UniProtKB-KW"/>
</dbReference>
<organism evidence="8 9">
    <name type="scientific">Paucilactobacillus suebicus DSM 5007 = KCTC 3549</name>
    <dbReference type="NCBI Taxonomy" id="1423807"/>
    <lineage>
        <taxon>Bacteria</taxon>
        <taxon>Bacillati</taxon>
        <taxon>Bacillota</taxon>
        <taxon>Bacilli</taxon>
        <taxon>Lactobacillales</taxon>
        <taxon>Lactobacillaceae</taxon>
        <taxon>Paucilactobacillus</taxon>
    </lineage>
</organism>
<protein>
    <recommendedName>
        <fullName evidence="6">Transcription antitermination protein NusB</fullName>
    </recommendedName>
    <alternativeName>
        <fullName evidence="6">Antitermination factor NusB</fullName>
    </alternativeName>
</protein>
<accession>A0A0R1WB74</accession>
<sequence>MSLNRHQIRQSAFQTLFALSSNSGADVNAIYEQVLGETQEVPDYLVKLVDGVVANQDDIDETIESLLAKNWRLSRLAKTDLVILRIALFEIKFVDDVPDAVAINEALELTKMFSDDKSKKFVNGVLGNYEKQNS</sequence>